<dbReference type="AlphaFoldDB" id="E0XH08"/>
<dbReference type="CTD" id="4537"/>
<evidence type="ECO:0000256" key="7">
    <source>
        <dbReference type="ARBA" id="ARBA00023136"/>
    </source>
</evidence>
<dbReference type="InterPro" id="IPR000440">
    <property type="entry name" value="NADH_UbQ/plastoQ_OxRdtase_su3"/>
</dbReference>
<evidence type="ECO:0000256" key="8">
    <source>
        <dbReference type="ARBA" id="ARBA00049551"/>
    </source>
</evidence>
<dbReference type="EMBL" id="GU130250">
    <property type="protein sequence ID" value="ADA69728.1"/>
    <property type="molecule type" value="Genomic_DNA"/>
</dbReference>
<dbReference type="GO" id="GO:0030964">
    <property type="term" value="C:NADH dehydrogenase complex"/>
    <property type="evidence" value="ECO:0007669"/>
    <property type="project" value="TreeGrafter"/>
</dbReference>
<gene>
    <name evidence="10" type="primary">ND3</name>
</gene>
<evidence type="ECO:0000256" key="9">
    <source>
        <dbReference type="RuleBase" id="RU003640"/>
    </source>
</evidence>
<comment type="similarity">
    <text evidence="2 9">Belongs to the complex I subunit 3 family.</text>
</comment>
<keyword evidence="4 9" id="KW-0813">Transport</keyword>
<evidence type="ECO:0000256" key="5">
    <source>
        <dbReference type="ARBA" id="ARBA00022692"/>
    </source>
</evidence>
<keyword evidence="7 9" id="KW-0472">Membrane</keyword>
<feature type="transmembrane region" description="Helical" evidence="9">
    <location>
        <begin position="6"/>
        <end position="26"/>
    </location>
</feature>
<keyword evidence="9 10" id="KW-0496">Mitochondrion</keyword>
<evidence type="ECO:0000256" key="4">
    <source>
        <dbReference type="ARBA" id="ARBA00022448"/>
    </source>
</evidence>
<dbReference type="EC" id="7.1.1.2" evidence="9"/>
<accession>E0XH08</accession>
<keyword evidence="5 9" id="KW-0812">Transmembrane</keyword>
<protein>
    <recommendedName>
        <fullName evidence="3 9">NADH-ubiquinone oxidoreductase chain 3</fullName>
        <ecNumber evidence="9">7.1.1.2</ecNumber>
    </recommendedName>
</protein>
<keyword evidence="9" id="KW-0249">Electron transport</keyword>
<geneLocation type="mitochondrion" evidence="10"/>
<evidence type="ECO:0000256" key="6">
    <source>
        <dbReference type="ARBA" id="ARBA00022989"/>
    </source>
</evidence>
<keyword evidence="9" id="KW-1278">Translocase</keyword>
<keyword evidence="9" id="KW-0679">Respiratory chain</keyword>
<evidence type="ECO:0000313" key="10">
    <source>
        <dbReference type="EMBL" id="ADA69728.1"/>
    </source>
</evidence>
<name>E0XH08_9CRUS</name>
<dbReference type="GO" id="GO:0008137">
    <property type="term" value="F:NADH dehydrogenase (ubiquinone) activity"/>
    <property type="evidence" value="ECO:0007669"/>
    <property type="project" value="UniProtKB-UniRule"/>
</dbReference>
<dbReference type="PANTHER" id="PTHR11058">
    <property type="entry name" value="NADH-UBIQUINONE OXIDOREDUCTASE CHAIN 3"/>
    <property type="match status" value="1"/>
</dbReference>
<dbReference type="GO" id="GO:0031966">
    <property type="term" value="C:mitochondrial membrane"/>
    <property type="evidence" value="ECO:0007669"/>
    <property type="project" value="UniProtKB-SubCell"/>
</dbReference>
<comment type="catalytic activity">
    <reaction evidence="8 9">
        <text>a ubiquinone + NADH + 5 H(+)(in) = a ubiquinol + NAD(+) + 4 H(+)(out)</text>
        <dbReference type="Rhea" id="RHEA:29091"/>
        <dbReference type="Rhea" id="RHEA-COMP:9565"/>
        <dbReference type="Rhea" id="RHEA-COMP:9566"/>
        <dbReference type="ChEBI" id="CHEBI:15378"/>
        <dbReference type="ChEBI" id="CHEBI:16389"/>
        <dbReference type="ChEBI" id="CHEBI:17976"/>
        <dbReference type="ChEBI" id="CHEBI:57540"/>
        <dbReference type="ChEBI" id="CHEBI:57945"/>
        <dbReference type="EC" id="7.1.1.2"/>
    </reaction>
</comment>
<feature type="transmembrane region" description="Helical" evidence="9">
    <location>
        <begin position="86"/>
        <end position="105"/>
    </location>
</feature>
<dbReference type="Pfam" id="PF00507">
    <property type="entry name" value="Oxidored_q4"/>
    <property type="match status" value="1"/>
</dbReference>
<keyword evidence="9" id="KW-0520">NAD</keyword>
<keyword evidence="9" id="KW-0830">Ubiquinone</keyword>
<sequence length="116" mass="13333">MFSLSIMITLAFLVSAIMVLVTLMTSEKSSKEREKMTPFECGFSPMKKSRAPFSLRFFMVTLIFLIFDMEVSLVLPMGLLQETSSLFSWSFTVFTVIFILIWGLLHEWKNGALSWV</sequence>
<evidence type="ECO:0000256" key="2">
    <source>
        <dbReference type="ARBA" id="ARBA00008472"/>
    </source>
</evidence>
<reference evidence="10" key="1">
    <citation type="journal article" date="2010" name="Mitochondrial DNA">
        <title>The mitochondrial genome of the Japanese skeleton shrimp Caprella mutica (Amphipoda: Caprellidea) reveals a unique gene order and shared apomorphic translocations with Gammaridea.</title>
        <authorList>
            <person name="Kilpert F."/>
            <person name="Podsiadlowski L."/>
        </authorList>
    </citation>
    <scope>NUCLEOTIDE SEQUENCE</scope>
</reference>
<keyword evidence="6 9" id="KW-1133">Transmembrane helix</keyword>
<evidence type="ECO:0000256" key="1">
    <source>
        <dbReference type="ARBA" id="ARBA00004370"/>
    </source>
</evidence>
<organism evidence="10">
    <name type="scientific">Caprella mutica</name>
    <dbReference type="NCBI Taxonomy" id="380747"/>
    <lineage>
        <taxon>Eukaryota</taxon>
        <taxon>Metazoa</taxon>
        <taxon>Ecdysozoa</taxon>
        <taxon>Arthropoda</taxon>
        <taxon>Crustacea</taxon>
        <taxon>Multicrustacea</taxon>
        <taxon>Malacostraca</taxon>
        <taxon>Eumalacostraca</taxon>
        <taxon>Peracarida</taxon>
        <taxon>Amphipoda</taxon>
        <taxon>Senticaudata</taxon>
        <taxon>Corophiida</taxon>
        <taxon>Caprellidira</taxon>
        <taxon>Caprelloidea</taxon>
        <taxon>Caprellidae</taxon>
        <taxon>Caprella</taxon>
    </lineage>
</organism>
<feature type="transmembrane region" description="Helical" evidence="9">
    <location>
        <begin position="57"/>
        <end position="80"/>
    </location>
</feature>
<dbReference type="PANTHER" id="PTHR11058:SF9">
    <property type="entry name" value="NADH-UBIQUINONE OXIDOREDUCTASE CHAIN 3"/>
    <property type="match status" value="1"/>
</dbReference>
<proteinExistence type="inferred from homology"/>
<dbReference type="InterPro" id="IPR038430">
    <property type="entry name" value="NDAH_ubi_oxred_su3_sf"/>
</dbReference>
<dbReference type="RefSeq" id="YP_003875583.1">
    <property type="nucleotide sequence ID" value="NC_014492.1"/>
</dbReference>
<comment type="subcellular location">
    <subcellularLocation>
        <location evidence="1">Membrane</location>
    </subcellularLocation>
    <subcellularLocation>
        <location evidence="9">Mitochondrion membrane</location>
        <topology evidence="9">Multi-pass membrane protein</topology>
    </subcellularLocation>
</comment>
<dbReference type="GeneID" id="9725954"/>
<dbReference type="Gene3D" id="1.20.58.1610">
    <property type="entry name" value="NADH:ubiquinone/plastoquinone oxidoreductase, chain 3"/>
    <property type="match status" value="1"/>
</dbReference>
<evidence type="ECO:0000256" key="3">
    <source>
        <dbReference type="ARBA" id="ARBA00021007"/>
    </source>
</evidence>
<comment type="function">
    <text evidence="9">Core subunit of the mitochondrial membrane respiratory chain NADH dehydrogenase (Complex I) which catalyzes electron transfer from NADH through the respiratory chain, using ubiquinone as an electron acceptor. Essential for the catalytic activity of complex I.</text>
</comment>